<dbReference type="GO" id="GO:0016787">
    <property type="term" value="F:hydrolase activity"/>
    <property type="evidence" value="ECO:0007669"/>
    <property type="project" value="UniProtKB-KW"/>
</dbReference>
<gene>
    <name evidence="2" type="ORF">ACFQDL_00730</name>
</gene>
<accession>A0ABW1ZUQ8</accession>
<dbReference type="EC" id="3.1.-.-" evidence="2"/>
<keyword evidence="2" id="KW-0378">Hydrolase</keyword>
<protein>
    <submittedName>
        <fullName evidence="2">Dienelactone hydrolase family protein</fullName>
        <ecNumber evidence="2">3.1.-.-</ecNumber>
    </submittedName>
</protein>
<comment type="caution">
    <text evidence="2">The sequence shown here is derived from an EMBL/GenBank/DDBJ whole genome shotgun (WGS) entry which is preliminary data.</text>
</comment>
<dbReference type="PANTHER" id="PTHR46623:SF6">
    <property type="entry name" value="ALPHA_BETA-HYDROLASES SUPERFAMILY PROTEIN"/>
    <property type="match status" value="1"/>
</dbReference>
<keyword evidence="3" id="KW-1185">Reference proteome</keyword>
<dbReference type="Pfam" id="PF01738">
    <property type="entry name" value="DLH"/>
    <property type="match status" value="1"/>
</dbReference>
<dbReference type="SUPFAM" id="SSF53474">
    <property type="entry name" value="alpha/beta-Hydrolases"/>
    <property type="match status" value="1"/>
</dbReference>
<reference evidence="3" key="1">
    <citation type="journal article" date="2019" name="Int. J. Syst. Evol. Microbiol.">
        <title>The Global Catalogue of Microorganisms (GCM) 10K type strain sequencing project: providing services to taxonomists for standard genome sequencing and annotation.</title>
        <authorList>
            <consortium name="The Broad Institute Genomics Platform"/>
            <consortium name="The Broad Institute Genome Sequencing Center for Infectious Disease"/>
            <person name="Wu L."/>
            <person name="Ma J."/>
        </authorList>
    </citation>
    <scope>NUCLEOTIDE SEQUENCE [LARGE SCALE GENOMIC DNA]</scope>
    <source>
        <strain evidence="3">NBRC 111756</strain>
    </source>
</reference>
<dbReference type="Gene3D" id="3.40.50.1820">
    <property type="entry name" value="alpha/beta hydrolase"/>
    <property type="match status" value="1"/>
</dbReference>
<dbReference type="Proteomes" id="UP001596422">
    <property type="component" value="Unassembled WGS sequence"/>
</dbReference>
<dbReference type="RefSeq" id="WP_379907360.1">
    <property type="nucleotide sequence ID" value="NZ_JBHSWE010000001.1"/>
</dbReference>
<sequence>MRKPIKLVAADGHELGAYRADPVGKPHGAVVVLQEIFGVNRYIRGVCDRLAAEGYVAIAPALFDRQVRGFETGYGPEDIDRARVQMTALDWSKVLLDIEAAAQAVKDAGPVAVLGFCMGGSLAFLGATRLTHFAAAVCYYGRRIVEYADEVPKVPTLMHFGEQDATIPLTDVEQIRQQRPDCEIHLYPAGHGFDCDQRADYEPQGAALAWTRTLAWLQTHLAA</sequence>
<evidence type="ECO:0000259" key="1">
    <source>
        <dbReference type="Pfam" id="PF01738"/>
    </source>
</evidence>
<feature type="domain" description="Dienelactone hydrolase" evidence="1">
    <location>
        <begin position="16"/>
        <end position="220"/>
    </location>
</feature>
<evidence type="ECO:0000313" key="3">
    <source>
        <dbReference type="Proteomes" id="UP001596422"/>
    </source>
</evidence>
<dbReference type="InterPro" id="IPR029058">
    <property type="entry name" value="AB_hydrolase_fold"/>
</dbReference>
<dbReference type="EMBL" id="JBHSWE010000001">
    <property type="protein sequence ID" value="MFC6668801.1"/>
    <property type="molecule type" value="Genomic_DNA"/>
</dbReference>
<proteinExistence type="predicted"/>
<evidence type="ECO:0000313" key="2">
    <source>
        <dbReference type="EMBL" id="MFC6668801.1"/>
    </source>
</evidence>
<organism evidence="2 3">
    <name type="scientific">Marinobacterium aestuariivivens</name>
    <dbReference type="NCBI Taxonomy" id="1698799"/>
    <lineage>
        <taxon>Bacteria</taxon>
        <taxon>Pseudomonadati</taxon>
        <taxon>Pseudomonadota</taxon>
        <taxon>Gammaproteobacteria</taxon>
        <taxon>Oceanospirillales</taxon>
        <taxon>Oceanospirillaceae</taxon>
        <taxon>Marinobacterium</taxon>
    </lineage>
</organism>
<dbReference type="PANTHER" id="PTHR46623">
    <property type="entry name" value="CARBOXYMETHYLENEBUTENOLIDASE-RELATED"/>
    <property type="match status" value="1"/>
</dbReference>
<name>A0ABW1ZUQ8_9GAMM</name>
<dbReference type="InterPro" id="IPR002925">
    <property type="entry name" value="Dienelactn_hydro"/>
</dbReference>
<dbReference type="InterPro" id="IPR051049">
    <property type="entry name" value="Dienelactone_hydrolase-like"/>
</dbReference>